<dbReference type="EMBL" id="JACMSC010000010">
    <property type="protein sequence ID" value="KAG6504504.1"/>
    <property type="molecule type" value="Genomic_DNA"/>
</dbReference>
<dbReference type="PANTHER" id="PTHR46634:SF3">
    <property type="entry name" value="M REDUCTASE II SUBUNIT GAMMA, PUTATIVE (DUF3741)-RELATED"/>
    <property type="match status" value="1"/>
</dbReference>
<accession>A0A8J5L2Z3</accession>
<proteinExistence type="predicted"/>
<dbReference type="InterPro" id="IPR033411">
    <property type="entry name" value="Ribonuclease_PIN"/>
</dbReference>
<evidence type="ECO:0000259" key="1">
    <source>
        <dbReference type="Pfam" id="PF12552"/>
    </source>
</evidence>
<evidence type="ECO:0000259" key="2">
    <source>
        <dbReference type="Pfam" id="PF17146"/>
    </source>
</evidence>
<dbReference type="AlphaFoldDB" id="A0A8J5L2Z3"/>
<sequence length="1180" mass="131150">MKNLLSEKSMATPIKILMANDMSNEIELKRKSHSVVAQLMGIDTMKLDQQQVSIHTKRKLQDNCPSTTTLAGKLKVSCQKDKFCNEMSCNLQHYIYDKIESKDACEILHKPSGDIKNQWGNCIKDLNKNNKKAYVENLMEGSFSTEEERILHSKDFQDALRIVCSNRKLFLKILEGPDFILSKHMRNAPITPVKKNHISAFKPLRNFEKGENVVTTERYPSASNNSDFTQLKAKNVSQQTRIVVLKPRSGNHHVMKAKVASPMTLCKLLEQSGFFRGLQDRGALQSRSESEVSQQKLKNVISQKSAVVMEAKKQALERQASLPSNGSNKEQIRTHRSSFSLGQILANTVVKEAEHTNKFIPRNGSSCNPVDELKLSTSFETFGKINYIERSSPGNLSRSKSLPISSSYEQIGSSTQSSKFLISSAIERKKEVKSRNDKTFKEKISSFLFSKMKKFSCEKSGSPFSEGFDSKFHSYSPGLAVKGSVQSVNPLKINLPLGSPQVYYEETSGNATCPNPIIDARKRKKPTAHPQEAISTQVFGSLTSSKGISVVVLDANALIHGDKLANPTDKFVFVPEVLDEVRDYVSHQHLSFLPFPVETHESNTEVEKETSSLVYVQDKDEEDGKSNTIVMLVRELVPSSLRQSMLARGPSYTQDLSQIISSILNAVATRNTGSQPSSTDLRDLGTRTSLDIPDDEFFIEGVEYRNKANITNMLDNGLQSHHSFIPGGLPSPASFVEVLLSTIELLMMQVDGYISQFTGHLEDQASLTFTLMCGNLQNSTLKSGVLLQNLGSLLLELGCMTMALGERLADVVINVGPAVFISATGPNPVVIQPVPFYPGSNFTAYMAKSAKQDVTLVVPWLWKIDQELIYHSSLSFSSPAAVSIPLPDMVLPSSFDKMINLDKVEKLLTIGADANDQKIEADEAINLASSNEKAKACNTMRDEVNFENSKGNQDQTSPTSVLDTLYEDRRNDIISKSSDVITGTQSISRAPPIESVSRSLPRDNTHPDFSIFNKEPFKVDTNHEENYAFSRNFLSSSSAINTTVSTRNHAIRGQFDEVLLTNYFYWREVAAMLKEKRSNQNVLFSSANSEPIEFGSTGLPTSQSVNQWIRESAWLVPAEAWNIIRNSFFVKTVMEDDDCSNISQLLGMMVGGLEVQEITEEISGYVLKNLVREALAEMSD</sequence>
<dbReference type="Proteomes" id="UP000734854">
    <property type="component" value="Unassembled WGS sequence"/>
</dbReference>
<keyword evidence="4" id="KW-1185">Reference proteome</keyword>
<dbReference type="Pfam" id="PF17146">
    <property type="entry name" value="PIN_6"/>
    <property type="match status" value="1"/>
</dbReference>
<dbReference type="Pfam" id="PF12552">
    <property type="entry name" value="DUF3741"/>
    <property type="match status" value="1"/>
</dbReference>
<comment type="caution">
    <text evidence="3">The sequence shown here is derived from an EMBL/GenBank/DDBJ whole genome shotgun (WGS) entry which is preliminary data.</text>
</comment>
<gene>
    <name evidence="3" type="ORF">ZIOFF_036838</name>
</gene>
<evidence type="ECO:0008006" key="5">
    <source>
        <dbReference type="Google" id="ProtNLM"/>
    </source>
</evidence>
<feature type="domain" description="Ribonuclease PIN" evidence="2">
    <location>
        <begin position="551"/>
        <end position="607"/>
    </location>
</feature>
<protein>
    <recommendedName>
        <fullName evidence="5">PIN domain-containing protein</fullName>
    </recommendedName>
</protein>
<name>A0A8J5L2Z3_ZINOF</name>
<dbReference type="Gene3D" id="3.40.50.1010">
    <property type="entry name" value="5'-nuclease"/>
    <property type="match status" value="1"/>
</dbReference>
<evidence type="ECO:0000313" key="3">
    <source>
        <dbReference type="EMBL" id="KAG6504504.1"/>
    </source>
</evidence>
<dbReference type="InterPro" id="IPR022212">
    <property type="entry name" value="DUF3741"/>
</dbReference>
<feature type="domain" description="DUF3741" evidence="1">
    <location>
        <begin position="139"/>
        <end position="178"/>
    </location>
</feature>
<evidence type="ECO:0000313" key="4">
    <source>
        <dbReference type="Proteomes" id="UP000734854"/>
    </source>
</evidence>
<organism evidence="3 4">
    <name type="scientific">Zingiber officinale</name>
    <name type="common">Ginger</name>
    <name type="synonym">Amomum zingiber</name>
    <dbReference type="NCBI Taxonomy" id="94328"/>
    <lineage>
        <taxon>Eukaryota</taxon>
        <taxon>Viridiplantae</taxon>
        <taxon>Streptophyta</taxon>
        <taxon>Embryophyta</taxon>
        <taxon>Tracheophyta</taxon>
        <taxon>Spermatophyta</taxon>
        <taxon>Magnoliopsida</taxon>
        <taxon>Liliopsida</taxon>
        <taxon>Zingiberales</taxon>
        <taxon>Zingiberaceae</taxon>
        <taxon>Zingiber</taxon>
    </lineage>
</organism>
<reference evidence="3 4" key="1">
    <citation type="submission" date="2020-08" db="EMBL/GenBank/DDBJ databases">
        <title>Plant Genome Project.</title>
        <authorList>
            <person name="Zhang R.-G."/>
        </authorList>
    </citation>
    <scope>NUCLEOTIDE SEQUENCE [LARGE SCALE GENOMIC DNA]</scope>
    <source>
        <tissue evidence="3">Rhizome</tissue>
    </source>
</reference>
<dbReference type="PANTHER" id="PTHR46634">
    <property type="entry name" value="M REDUCTASE II SUBUNIT GAMMA, PUTATIVE (DUF3741)-RELATED"/>
    <property type="match status" value="1"/>
</dbReference>